<dbReference type="PANTHER" id="PTHR11228">
    <property type="entry name" value="RADICAL SAM DOMAIN PROTEIN"/>
    <property type="match status" value="1"/>
</dbReference>
<accession>A0A5M9QSZ2</accession>
<dbReference type="InterPro" id="IPR058240">
    <property type="entry name" value="rSAM_sf"/>
</dbReference>
<comment type="cofactor">
    <cofactor evidence="1">
        <name>[4Fe-4S] cluster</name>
        <dbReference type="ChEBI" id="CHEBI:49883"/>
    </cofactor>
</comment>
<evidence type="ECO:0000256" key="4">
    <source>
        <dbReference type="ARBA" id="ARBA00023004"/>
    </source>
</evidence>
<dbReference type="EMBL" id="VXKE01000001">
    <property type="protein sequence ID" value="KAA8711438.1"/>
    <property type="molecule type" value="Genomic_DNA"/>
</dbReference>
<dbReference type="Pfam" id="PF13186">
    <property type="entry name" value="SPASM"/>
    <property type="match status" value="1"/>
</dbReference>
<dbReference type="CDD" id="cd21122">
    <property type="entry name" value="SPASM_rSAM"/>
    <property type="match status" value="1"/>
</dbReference>
<protein>
    <submittedName>
        <fullName evidence="7">Radical SAM/SPASM domain-containing protein</fullName>
    </submittedName>
</protein>
<sequence length="292" mass="32001">MKKIYIELSDICHLACSFCPVQKGVRGVMSPAVFTQALDHALPLSNHIALHILGDPCALPNLAHYLAIARKKGAQIELVTSGAFFHKHSPQALLSPPIYQLSISLEAGIDNAIASYATKLAPLLAHHLHNPSCFLNLRIQDSSLYQHQSILCNLLRQILPKSITTPTHKAYHSALHHALACDDISALFDEKGRIRLWSRAFLIKKTHFTWAGFATMPQNRKSCHALTQQIGILSDGTIVPCCMDTQGSINLGNIAHISLQEALRSPRAVAMKNGFKNQIAVESLCQHCGFVG</sequence>
<proteinExistence type="predicted"/>
<gene>
    <name evidence="7" type="ORF">F4V45_00195</name>
</gene>
<dbReference type="Gene3D" id="3.20.20.70">
    <property type="entry name" value="Aldolase class I"/>
    <property type="match status" value="1"/>
</dbReference>
<dbReference type="SUPFAM" id="SSF102114">
    <property type="entry name" value="Radical SAM enzymes"/>
    <property type="match status" value="2"/>
</dbReference>
<evidence type="ECO:0000313" key="8">
    <source>
        <dbReference type="Proteomes" id="UP000323707"/>
    </source>
</evidence>
<evidence type="ECO:0000259" key="6">
    <source>
        <dbReference type="Pfam" id="PF13186"/>
    </source>
</evidence>
<evidence type="ECO:0000256" key="1">
    <source>
        <dbReference type="ARBA" id="ARBA00001966"/>
    </source>
</evidence>
<organism evidence="7 8">
    <name type="scientific">Helicobacter canis</name>
    <dbReference type="NCBI Taxonomy" id="29419"/>
    <lineage>
        <taxon>Bacteria</taxon>
        <taxon>Pseudomonadati</taxon>
        <taxon>Campylobacterota</taxon>
        <taxon>Epsilonproteobacteria</taxon>
        <taxon>Campylobacterales</taxon>
        <taxon>Helicobacteraceae</taxon>
        <taxon>Helicobacter</taxon>
    </lineage>
</organism>
<keyword evidence="3" id="KW-0479">Metal-binding</keyword>
<dbReference type="SFLD" id="SFLDS00029">
    <property type="entry name" value="Radical_SAM"/>
    <property type="match status" value="1"/>
</dbReference>
<keyword evidence="2" id="KW-0949">S-adenosyl-L-methionine</keyword>
<dbReference type="GO" id="GO:0046872">
    <property type="term" value="F:metal ion binding"/>
    <property type="evidence" value="ECO:0007669"/>
    <property type="project" value="UniProtKB-KW"/>
</dbReference>
<evidence type="ECO:0000256" key="5">
    <source>
        <dbReference type="ARBA" id="ARBA00023014"/>
    </source>
</evidence>
<feature type="domain" description="4Fe4S-binding SPASM" evidence="6">
    <location>
        <begin position="223"/>
        <end position="288"/>
    </location>
</feature>
<dbReference type="InterPro" id="IPR050377">
    <property type="entry name" value="Radical_SAM_PqqE_MftC-like"/>
</dbReference>
<keyword evidence="5" id="KW-0411">Iron-sulfur</keyword>
<evidence type="ECO:0000313" key="7">
    <source>
        <dbReference type="EMBL" id="KAA8711438.1"/>
    </source>
</evidence>
<dbReference type="RefSeq" id="WP_150336528.1">
    <property type="nucleotide sequence ID" value="NZ_JAERIX010000056.1"/>
</dbReference>
<dbReference type="InterPro" id="IPR007197">
    <property type="entry name" value="rSAM"/>
</dbReference>
<comment type="caution">
    <text evidence="7">The sequence shown here is derived from an EMBL/GenBank/DDBJ whole genome shotgun (WGS) entry which is preliminary data.</text>
</comment>
<dbReference type="InterPro" id="IPR013785">
    <property type="entry name" value="Aldolase_TIM"/>
</dbReference>
<dbReference type="AlphaFoldDB" id="A0A5M9QSZ2"/>
<dbReference type="GO" id="GO:0051536">
    <property type="term" value="F:iron-sulfur cluster binding"/>
    <property type="evidence" value="ECO:0007669"/>
    <property type="project" value="UniProtKB-KW"/>
</dbReference>
<dbReference type="CDD" id="cd01335">
    <property type="entry name" value="Radical_SAM"/>
    <property type="match status" value="1"/>
</dbReference>
<evidence type="ECO:0000256" key="3">
    <source>
        <dbReference type="ARBA" id="ARBA00022723"/>
    </source>
</evidence>
<dbReference type="PANTHER" id="PTHR11228:SF34">
    <property type="entry name" value="TUNGSTEN-CONTAINING ALDEHYDE FERREDOXIN OXIDOREDUCTASE COFACTOR MODIFYING PROTEIN"/>
    <property type="match status" value="1"/>
</dbReference>
<evidence type="ECO:0000256" key="2">
    <source>
        <dbReference type="ARBA" id="ARBA00022691"/>
    </source>
</evidence>
<keyword evidence="4" id="KW-0408">Iron</keyword>
<dbReference type="Proteomes" id="UP000323707">
    <property type="component" value="Unassembled WGS sequence"/>
</dbReference>
<name>A0A5M9QSZ2_9HELI</name>
<dbReference type="GO" id="GO:0003824">
    <property type="term" value="F:catalytic activity"/>
    <property type="evidence" value="ECO:0007669"/>
    <property type="project" value="InterPro"/>
</dbReference>
<dbReference type="InterPro" id="IPR023885">
    <property type="entry name" value="4Fe4S-binding_SPASM_dom"/>
</dbReference>
<reference evidence="7 8" key="1">
    <citation type="submission" date="2019-09" db="EMBL/GenBank/DDBJ databases">
        <title>Draft genome sequence of various Type strains from the CCUG.</title>
        <authorList>
            <person name="Pineiro-Iglesias B."/>
            <person name="Tunovic T."/>
            <person name="Unosson C."/>
            <person name="Inganas E."/>
            <person name="Ohlen M."/>
            <person name="Cardew S."/>
            <person name="Jensie-Markopoulos S."/>
            <person name="Salva-Serra F."/>
            <person name="Jaen-Luchoro D."/>
            <person name="Karlsson R."/>
            <person name="Svensson-Stadler L."/>
            <person name="Chun J."/>
            <person name="Moore E."/>
        </authorList>
    </citation>
    <scope>NUCLEOTIDE SEQUENCE [LARGE SCALE GENOMIC DNA]</scope>
    <source>
        <strain evidence="7 8">CCUG 32756T</strain>
    </source>
</reference>